<dbReference type="InterPro" id="IPR006341">
    <property type="entry name" value="Spore_gamma"/>
</dbReference>
<feature type="region of interest" description="Disordered" evidence="5">
    <location>
        <begin position="1"/>
        <end position="68"/>
    </location>
</feature>
<feature type="compositionally biased region" description="Low complexity" evidence="5">
    <location>
        <begin position="1"/>
        <end position="25"/>
    </location>
</feature>
<evidence type="ECO:0000313" key="6">
    <source>
        <dbReference type="EMBL" id="WOV83556.1"/>
    </source>
</evidence>
<dbReference type="Proteomes" id="UP001303532">
    <property type="component" value="Chromosome"/>
</dbReference>
<protein>
    <recommendedName>
        <fullName evidence="2">Small, acid-soluble spore protein gamma-type</fullName>
    </recommendedName>
</protein>
<evidence type="ECO:0000256" key="2">
    <source>
        <dbReference type="ARBA" id="ARBA00014721"/>
    </source>
</evidence>
<evidence type="ECO:0000256" key="1">
    <source>
        <dbReference type="ARBA" id="ARBA00006710"/>
    </source>
</evidence>
<dbReference type="NCBIfam" id="TIGR01442">
    <property type="entry name" value="SASP_gamma"/>
    <property type="match status" value="1"/>
</dbReference>
<sequence>MTTNNQRNQKNNQQQQYNQQNQQNNPLMNEEFGAETDVQHVKQQNQKAEANKRKASGARANSYEDQTK</sequence>
<evidence type="ECO:0000256" key="4">
    <source>
        <dbReference type="ARBA" id="ARBA00022969"/>
    </source>
</evidence>
<dbReference type="EMBL" id="CP116341">
    <property type="protein sequence ID" value="WOV83556.1"/>
    <property type="molecule type" value="Genomic_DNA"/>
</dbReference>
<evidence type="ECO:0000256" key="3">
    <source>
        <dbReference type="ARBA" id="ARBA00022737"/>
    </source>
</evidence>
<evidence type="ECO:0000313" key="7">
    <source>
        <dbReference type="Proteomes" id="UP001303532"/>
    </source>
</evidence>
<keyword evidence="4" id="KW-0749">Sporulation</keyword>
<comment type="similarity">
    <text evidence="1">Belongs to the gamma-type SASP family.</text>
</comment>
<keyword evidence="3" id="KW-0677">Repeat</keyword>
<accession>A0ABZ0KT39</accession>
<name>A0ABZ0KT39_9BACL</name>
<dbReference type="RefSeq" id="WP_323691250.1">
    <property type="nucleotide sequence ID" value="NZ_CP116341.1"/>
</dbReference>
<keyword evidence="7" id="KW-1185">Reference proteome</keyword>
<organism evidence="6 7">
    <name type="scientific">Sporosarcina jeotgali</name>
    <dbReference type="NCBI Taxonomy" id="3020056"/>
    <lineage>
        <taxon>Bacteria</taxon>
        <taxon>Bacillati</taxon>
        <taxon>Bacillota</taxon>
        <taxon>Bacilli</taxon>
        <taxon>Bacillales</taxon>
        <taxon>Caryophanaceae</taxon>
        <taxon>Sporosarcina</taxon>
    </lineage>
</organism>
<gene>
    <name evidence="6" type="ORF">PGH26_11775</name>
</gene>
<evidence type="ECO:0000256" key="5">
    <source>
        <dbReference type="SAM" id="MobiDB-lite"/>
    </source>
</evidence>
<reference evidence="6 7" key="1">
    <citation type="submission" date="2023-01" db="EMBL/GenBank/DDBJ databases">
        <title>Sporosarcina sp. nov., isolated from Korean tranditional fermented seafood 'Jeotgal'.</title>
        <authorList>
            <person name="Yang A.-I."/>
        </authorList>
    </citation>
    <scope>NUCLEOTIDE SEQUENCE [LARGE SCALE GENOMIC DNA]</scope>
    <source>
        <strain evidence="6 7">B2O-1</strain>
    </source>
</reference>
<proteinExistence type="inferred from homology"/>